<dbReference type="Gene3D" id="1.10.10.10">
    <property type="entry name" value="Winged helix-like DNA-binding domain superfamily/Winged helix DNA-binding domain"/>
    <property type="match status" value="1"/>
</dbReference>
<evidence type="ECO:0000313" key="5">
    <source>
        <dbReference type="EMBL" id="EGK72507.1"/>
    </source>
</evidence>
<evidence type="ECO:0000256" key="1">
    <source>
        <dbReference type="ARBA" id="ARBA00023015"/>
    </source>
</evidence>
<keyword evidence="1" id="KW-0805">Transcription regulation</keyword>
<dbReference type="PANTHER" id="PTHR33164">
    <property type="entry name" value="TRANSCRIPTIONAL REGULATOR, MARR FAMILY"/>
    <property type="match status" value="1"/>
</dbReference>
<reference evidence="5 6" key="1">
    <citation type="journal article" date="2011" name="J. Bacteriol.">
        <title>Genome sequence of Methyloversatilis universalis FAM5T, a methylotrophic representative of the order Rhodocyclales.</title>
        <authorList>
            <person name="Kittichotirat W."/>
            <person name="Good N.M."/>
            <person name="Hall R."/>
            <person name="Bringel F."/>
            <person name="Lajus A."/>
            <person name="Medigue C."/>
            <person name="Smalley N.E."/>
            <person name="Beck D."/>
            <person name="Bumgarner R."/>
            <person name="Vuilleumier S."/>
            <person name="Kalyuzhnaya M.G."/>
        </authorList>
    </citation>
    <scope>NUCLEOTIDE SEQUENCE [LARGE SCALE GENOMIC DNA]</scope>
    <source>
        <strain evidence="6">ATCC BAA-1314 / JCM 13912 / FAM5</strain>
    </source>
</reference>
<dbReference type="STRING" id="1000565.METUNv1_01272"/>
<proteinExistence type="predicted"/>
<dbReference type="PROSITE" id="PS50995">
    <property type="entry name" value="HTH_MARR_2"/>
    <property type="match status" value="1"/>
</dbReference>
<dbReference type="Pfam" id="PF12802">
    <property type="entry name" value="MarR_2"/>
    <property type="match status" value="1"/>
</dbReference>
<comment type="caution">
    <text evidence="5">The sequence shown here is derived from an EMBL/GenBank/DDBJ whole genome shotgun (WGS) entry which is preliminary data.</text>
</comment>
<keyword evidence="3" id="KW-0804">Transcription</keyword>
<sequence length="165" mass="17907">MVGCYLEAMDTIDQLRLSLTRSLLQTGRHWQHLAQNAMGTYGISPSGATALLFIGRLGEGVRQIELAKEIGIEGASLVRVIDQLEAAGLLRREESSTDRRAKTLWFTEAGRALTLRIEAVLVDLRARVLADIDAADLDATLRVFKAIERAAQQGVPPAADTGRPG</sequence>
<gene>
    <name evidence="5" type="ORF">METUNv1_01272</name>
</gene>
<dbReference type="InterPro" id="IPR023187">
    <property type="entry name" value="Tscrpt_reg_MarR-type_CS"/>
</dbReference>
<dbReference type="EMBL" id="AFHG01000036">
    <property type="protein sequence ID" value="EGK72507.1"/>
    <property type="molecule type" value="Genomic_DNA"/>
</dbReference>
<dbReference type="SMART" id="SM00347">
    <property type="entry name" value="HTH_MARR"/>
    <property type="match status" value="1"/>
</dbReference>
<dbReference type="InterPro" id="IPR036388">
    <property type="entry name" value="WH-like_DNA-bd_sf"/>
</dbReference>
<dbReference type="InterPro" id="IPR039422">
    <property type="entry name" value="MarR/SlyA-like"/>
</dbReference>
<dbReference type="GO" id="GO:0003700">
    <property type="term" value="F:DNA-binding transcription factor activity"/>
    <property type="evidence" value="ECO:0007669"/>
    <property type="project" value="InterPro"/>
</dbReference>
<dbReference type="PRINTS" id="PR00598">
    <property type="entry name" value="HTHMARR"/>
</dbReference>
<evidence type="ECO:0000259" key="4">
    <source>
        <dbReference type="PROSITE" id="PS50995"/>
    </source>
</evidence>
<protein>
    <submittedName>
        <fullName evidence="5">Transcriptional regulator, marR family</fullName>
    </submittedName>
</protein>
<dbReference type="GO" id="GO:0006950">
    <property type="term" value="P:response to stress"/>
    <property type="evidence" value="ECO:0007669"/>
    <property type="project" value="TreeGrafter"/>
</dbReference>
<dbReference type="PROSITE" id="PS01117">
    <property type="entry name" value="HTH_MARR_1"/>
    <property type="match status" value="1"/>
</dbReference>
<evidence type="ECO:0000313" key="6">
    <source>
        <dbReference type="Proteomes" id="UP000005019"/>
    </source>
</evidence>
<dbReference type="PANTHER" id="PTHR33164:SF64">
    <property type="entry name" value="TRANSCRIPTIONAL REGULATOR SLYA"/>
    <property type="match status" value="1"/>
</dbReference>
<name>F5RAB1_METUF</name>
<dbReference type="Proteomes" id="UP000005019">
    <property type="component" value="Unassembled WGS sequence"/>
</dbReference>
<organism evidence="5 6">
    <name type="scientific">Methyloversatilis universalis (strain ATCC BAA-1314 / DSM 25237 / JCM 13912 / CCUG 52030 / FAM5)</name>
    <dbReference type="NCBI Taxonomy" id="1000565"/>
    <lineage>
        <taxon>Bacteria</taxon>
        <taxon>Pseudomonadati</taxon>
        <taxon>Pseudomonadota</taxon>
        <taxon>Betaproteobacteria</taxon>
        <taxon>Nitrosomonadales</taxon>
        <taxon>Sterolibacteriaceae</taxon>
        <taxon>Methyloversatilis</taxon>
    </lineage>
</organism>
<keyword evidence="2" id="KW-0238">DNA-binding</keyword>
<accession>F5RAB1</accession>
<dbReference type="InterPro" id="IPR000835">
    <property type="entry name" value="HTH_MarR-typ"/>
</dbReference>
<dbReference type="GO" id="GO:0003677">
    <property type="term" value="F:DNA binding"/>
    <property type="evidence" value="ECO:0007669"/>
    <property type="project" value="UniProtKB-KW"/>
</dbReference>
<evidence type="ECO:0000256" key="3">
    <source>
        <dbReference type="ARBA" id="ARBA00023163"/>
    </source>
</evidence>
<evidence type="ECO:0000256" key="2">
    <source>
        <dbReference type="ARBA" id="ARBA00023125"/>
    </source>
</evidence>
<dbReference type="InterPro" id="IPR036390">
    <property type="entry name" value="WH_DNA-bd_sf"/>
</dbReference>
<dbReference type="eggNOG" id="COG1846">
    <property type="taxonomic scope" value="Bacteria"/>
</dbReference>
<feature type="domain" description="HTH marR-type" evidence="4">
    <location>
        <begin position="16"/>
        <end position="149"/>
    </location>
</feature>
<dbReference type="SUPFAM" id="SSF46785">
    <property type="entry name" value="Winged helix' DNA-binding domain"/>
    <property type="match status" value="1"/>
</dbReference>
<keyword evidence="6" id="KW-1185">Reference proteome</keyword>
<dbReference type="AlphaFoldDB" id="F5RAB1"/>